<dbReference type="Proteomes" id="UP000295788">
    <property type="component" value="Unassembled WGS sequence"/>
</dbReference>
<accession>A0A4R3KH92</accession>
<reference evidence="1 2" key="1">
    <citation type="submission" date="2019-03" db="EMBL/GenBank/DDBJ databases">
        <title>Genomic Encyclopedia of Type Strains, Phase IV (KMG-IV): sequencing the most valuable type-strain genomes for metagenomic binning, comparative biology and taxonomic classification.</title>
        <authorList>
            <person name="Goeker M."/>
        </authorList>
    </citation>
    <scope>NUCLEOTIDE SEQUENCE [LARGE SCALE GENOMIC DNA]</scope>
    <source>
        <strain evidence="1 2">DSM 23802</strain>
    </source>
</reference>
<name>A0A4R3KH92_9BACI</name>
<keyword evidence="2" id="KW-1185">Reference proteome</keyword>
<dbReference type="AlphaFoldDB" id="A0A4R3KH92"/>
<gene>
    <name evidence="1" type="ORF">EDD72_10855</name>
</gene>
<dbReference type="RefSeq" id="WP_132768639.1">
    <property type="nucleotide sequence ID" value="NZ_SMAB01000008.1"/>
</dbReference>
<proteinExistence type="predicted"/>
<dbReference type="EMBL" id="SMAB01000008">
    <property type="protein sequence ID" value="TCS82565.1"/>
    <property type="molecule type" value="Genomic_DNA"/>
</dbReference>
<evidence type="ECO:0000313" key="2">
    <source>
        <dbReference type="Proteomes" id="UP000295788"/>
    </source>
</evidence>
<protein>
    <submittedName>
        <fullName evidence="1">Uncharacterized protein</fullName>
    </submittedName>
</protein>
<sequence>MDIKAMEQRMKEKSNYSNLELNQLWKQTLQGNQDAFMNLKYYYMNLLYRIKPLYQHVDDSTFFHSLDKAVTKALERGIKFQIEDYHSYMPVASETYFKSFFNPESDSLHVPSNLLRSFSRLEDIFHHIPELKEKDEQTQIQLISKGFEYPLFETRLLYYSYLKWKQNQLRQVDIDLTVTLLPGPQRVEWEIFYEKQLKDIEDTIKQEMKNGEVS</sequence>
<comment type="caution">
    <text evidence="1">The sequence shown here is derived from an EMBL/GenBank/DDBJ whole genome shotgun (WGS) entry which is preliminary data.</text>
</comment>
<organism evidence="1 2">
    <name type="scientific">Tepidibacillus fermentans</name>
    <dbReference type="NCBI Taxonomy" id="1281767"/>
    <lineage>
        <taxon>Bacteria</taxon>
        <taxon>Bacillati</taxon>
        <taxon>Bacillota</taxon>
        <taxon>Bacilli</taxon>
        <taxon>Bacillales</taxon>
        <taxon>Bacillaceae</taxon>
        <taxon>Tepidibacillus</taxon>
    </lineage>
</organism>
<dbReference type="OrthoDB" id="2965953at2"/>
<evidence type="ECO:0000313" key="1">
    <source>
        <dbReference type="EMBL" id="TCS82565.1"/>
    </source>
</evidence>